<gene>
    <name evidence="2" type="ORF">E2C01_053880</name>
</gene>
<dbReference type="EMBL" id="VSRR010016926">
    <property type="protein sequence ID" value="MPC59852.1"/>
    <property type="molecule type" value="Genomic_DNA"/>
</dbReference>
<dbReference type="Proteomes" id="UP000324222">
    <property type="component" value="Unassembled WGS sequence"/>
</dbReference>
<evidence type="ECO:0000313" key="2">
    <source>
        <dbReference type="EMBL" id="MPC59852.1"/>
    </source>
</evidence>
<sequence length="127" mass="14565">MPQTAVKHRCTSTGGCEGERTRGKAVSKTTSARPRESSHVLEKVERSASRSVLKWFGVHRRKVICRVYRGARSGPEPPFVTRPADKPHPTPELYSEINISGQRQRRMVVIRRLIRGLRKRPRPSLWK</sequence>
<comment type="caution">
    <text evidence="2">The sequence shown here is derived from an EMBL/GenBank/DDBJ whole genome shotgun (WGS) entry which is preliminary data.</text>
</comment>
<organism evidence="2 3">
    <name type="scientific">Portunus trituberculatus</name>
    <name type="common">Swimming crab</name>
    <name type="synonym">Neptunus trituberculatus</name>
    <dbReference type="NCBI Taxonomy" id="210409"/>
    <lineage>
        <taxon>Eukaryota</taxon>
        <taxon>Metazoa</taxon>
        <taxon>Ecdysozoa</taxon>
        <taxon>Arthropoda</taxon>
        <taxon>Crustacea</taxon>
        <taxon>Multicrustacea</taxon>
        <taxon>Malacostraca</taxon>
        <taxon>Eumalacostraca</taxon>
        <taxon>Eucarida</taxon>
        <taxon>Decapoda</taxon>
        <taxon>Pleocyemata</taxon>
        <taxon>Brachyura</taxon>
        <taxon>Eubrachyura</taxon>
        <taxon>Portunoidea</taxon>
        <taxon>Portunidae</taxon>
        <taxon>Portuninae</taxon>
        <taxon>Portunus</taxon>
    </lineage>
</organism>
<accession>A0A5B7GLI8</accession>
<protein>
    <submittedName>
        <fullName evidence="2">Uncharacterized protein</fullName>
    </submittedName>
</protein>
<dbReference type="AlphaFoldDB" id="A0A5B7GLI8"/>
<evidence type="ECO:0000313" key="3">
    <source>
        <dbReference type="Proteomes" id="UP000324222"/>
    </source>
</evidence>
<reference evidence="2 3" key="1">
    <citation type="submission" date="2019-05" db="EMBL/GenBank/DDBJ databases">
        <title>Another draft genome of Portunus trituberculatus and its Hox gene families provides insights of decapod evolution.</title>
        <authorList>
            <person name="Jeong J.-H."/>
            <person name="Song I."/>
            <person name="Kim S."/>
            <person name="Choi T."/>
            <person name="Kim D."/>
            <person name="Ryu S."/>
            <person name="Kim W."/>
        </authorList>
    </citation>
    <scope>NUCLEOTIDE SEQUENCE [LARGE SCALE GENOMIC DNA]</scope>
    <source>
        <tissue evidence="2">Muscle</tissue>
    </source>
</reference>
<proteinExistence type="predicted"/>
<feature type="compositionally biased region" description="Basic residues" evidence="1">
    <location>
        <begin position="1"/>
        <end position="10"/>
    </location>
</feature>
<feature type="compositionally biased region" description="Basic and acidic residues" evidence="1">
    <location>
        <begin position="33"/>
        <end position="43"/>
    </location>
</feature>
<feature type="region of interest" description="Disordered" evidence="1">
    <location>
        <begin position="1"/>
        <end position="43"/>
    </location>
</feature>
<keyword evidence="3" id="KW-1185">Reference proteome</keyword>
<evidence type="ECO:0000256" key="1">
    <source>
        <dbReference type="SAM" id="MobiDB-lite"/>
    </source>
</evidence>
<name>A0A5B7GLI8_PORTR</name>